<evidence type="ECO:0000313" key="11">
    <source>
        <dbReference type="EMBL" id="CAJ0599265.1"/>
    </source>
</evidence>
<keyword evidence="6" id="KW-0482">Metalloprotease</keyword>
<dbReference type="InterPro" id="IPR001818">
    <property type="entry name" value="Pept_M10_metallopeptidase"/>
</dbReference>
<evidence type="ECO:0000256" key="3">
    <source>
        <dbReference type="ARBA" id="ARBA00022737"/>
    </source>
</evidence>
<keyword evidence="4" id="KW-0378">Hydrolase</keyword>
<dbReference type="PROSITE" id="PS51642">
    <property type="entry name" value="HEMOPEXIN_2"/>
    <property type="match status" value="3"/>
</dbReference>
<evidence type="ECO:0000256" key="2">
    <source>
        <dbReference type="ARBA" id="ARBA00022723"/>
    </source>
</evidence>
<evidence type="ECO:0000256" key="5">
    <source>
        <dbReference type="ARBA" id="ARBA00022833"/>
    </source>
</evidence>
<dbReference type="CDD" id="cd00094">
    <property type="entry name" value="HX"/>
    <property type="match status" value="1"/>
</dbReference>
<dbReference type="Pfam" id="PF00045">
    <property type="entry name" value="Hemopexin"/>
    <property type="match status" value="2"/>
</dbReference>
<keyword evidence="7" id="KW-0865">Zymogen</keyword>
<proteinExistence type="predicted"/>
<keyword evidence="1" id="KW-0645">Protease</keyword>
<dbReference type="AlphaFoldDB" id="A0AA36GW54"/>
<dbReference type="PANTHER" id="PTHR10201:SF323">
    <property type="entry name" value="MATRIX METALLOPROTEINASE-21"/>
    <property type="match status" value="1"/>
</dbReference>
<feature type="repeat" description="Hemopexin" evidence="8">
    <location>
        <begin position="212"/>
        <end position="255"/>
    </location>
</feature>
<evidence type="ECO:0000256" key="8">
    <source>
        <dbReference type="PROSITE-ProRule" id="PRU01011"/>
    </source>
</evidence>
<dbReference type="SUPFAM" id="SSF50923">
    <property type="entry name" value="Hemopexin-like domain"/>
    <property type="match status" value="1"/>
</dbReference>
<feature type="domain" description="Peptidase M10 metallopeptidase" evidence="10">
    <location>
        <begin position="67"/>
        <end position="120"/>
    </location>
</feature>
<keyword evidence="2" id="KW-0479">Metal-binding</keyword>
<keyword evidence="5" id="KW-0862">Zinc</keyword>
<feature type="repeat" description="Hemopexin" evidence="8">
    <location>
        <begin position="308"/>
        <end position="356"/>
    </location>
</feature>
<dbReference type="SUPFAM" id="SSF55486">
    <property type="entry name" value="Metalloproteases ('zincins'), catalytic domain"/>
    <property type="match status" value="1"/>
</dbReference>
<gene>
    <name evidence="11" type="ORF">CYNAS_LOCUS11248</name>
</gene>
<dbReference type="GO" id="GO:0031012">
    <property type="term" value="C:extracellular matrix"/>
    <property type="evidence" value="ECO:0007669"/>
    <property type="project" value="InterPro"/>
</dbReference>
<dbReference type="Proteomes" id="UP001176961">
    <property type="component" value="Unassembled WGS sequence"/>
</dbReference>
<evidence type="ECO:0000313" key="12">
    <source>
        <dbReference type="Proteomes" id="UP001176961"/>
    </source>
</evidence>
<dbReference type="GO" id="GO:0006508">
    <property type="term" value="P:proteolysis"/>
    <property type="evidence" value="ECO:0007669"/>
    <property type="project" value="UniProtKB-KW"/>
</dbReference>
<evidence type="ECO:0000256" key="7">
    <source>
        <dbReference type="ARBA" id="ARBA00023145"/>
    </source>
</evidence>
<dbReference type="Gene3D" id="3.40.390.10">
    <property type="entry name" value="Collagenase (Catalytic Domain)"/>
    <property type="match status" value="1"/>
</dbReference>
<evidence type="ECO:0000256" key="1">
    <source>
        <dbReference type="ARBA" id="ARBA00022670"/>
    </source>
</evidence>
<evidence type="ECO:0000256" key="9">
    <source>
        <dbReference type="SAM" id="MobiDB-lite"/>
    </source>
</evidence>
<sequence>MTYRGAVSQNPRNKTWGLELLISMSHSGLRRLEGLGGQKESLPYTVTEHDTRKGYDTGRAFRVEYLGSASLLLATAIHEVGHSLGLPHVFNDANSVMYPILVEGQHFTPRDIQTIQAMYGPPISQRHKHPKPTIETTEERNSQEEEDEETEREKHEEDLDEVPQPCFSGADATTTYRGEFIVFKNKWLWRVVNGGQTLYGPNLISDIFPGLPEKIDAAVEVHGQIWIFAGQRYWIFSERRLLHGPKPLTHLGIPENVPRIRLAYRWHYFDPPATYLWAEDEYWKLDVRTKKVENSYARRIDLNWKNVPDGATAAFSKEKELYFIRNDLVYRMNTTDYRLPVSKGYPITISEFWDFCKSESYSRHQASPQTSASQALTIGLIFVIFCFVLV</sequence>
<keyword evidence="3" id="KW-0677">Repeat</keyword>
<dbReference type="InterPro" id="IPR024079">
    <property type="entry name" value="MetalloPept_cat_dom_sf"/>
</dbReference>
<keyword evidence="12" id="KW-1185">Reference proteome</keyword>
<name>A0AA36GW54_CYLNA</name>
<dbReference type="EMBL" id="CATQJL010000223">
    <property type="protein sequence ID" value="CAJ0599265.1"/>
    <property type="molecule type" value="Genomic_DNA"/>
</dbReference>
<comment type="caution">
    <text evidence="11">The sequence shown here is derived from an EMBL/GenBank/DDBJ whole genome shotgun (WGS) entry which is preliminary data.</text>
</comment>
<dbReference type="InterPro" id="IPR000585">
    <property type="entry name" value="Hemopexin-like_dom"/>
</dbReference>
<evidence type="ECO:0000256" key="6">
    <source>
        <dbReference type="ARBA" id="ARBA00023049"/>
    </source>
</evidence>
<reference evidence="11" key="1">
    <citation type="submission" date="2023-07" db="EMBL/GenBank/DDBJ databases">
        <authorList>
            <consortium name="CYATHOMIX"/>
        </authorList>
    </citation>
    <scope>NUCLEOTIDE SEQUENCE</scope>
    <source>
        <strain evidence="11">N/A</strain>
    </source>
</reference>
<dbReference type="InterPro" id="IPR018487">
    <property type="entry name" value="Hemopexin-like_repeat"/>
</dbReference>
<dbReference type="GO" id="GO:0008270">
    <property type="term" value="F:zinc ion binding"/>
    <property type="evidence" value="ECO:0007669"/>
    <property type="project" value="InterPro"/>
</dbReference>
<evidence type="ECO:0000259" key="10">
    <source>
        <dbReference type="Pfam" id="PF00413"/>
    </source>
</evidence>
<dbReference type="Pfam" id="PF00413">
    <property type="entry name" value="Peptidase_M10"/>
    <property type="match status" value="1"/>
</dbReference>
<dbReference type="Gene3D" id="2.110.10.10">
    <property type="entry name" value="Hemopexin-like domain"/>
    <property type="match status" value="1"/>
</dbReference>
<accession>A0AA36GW54</accession>
<dbReference type="GO" id="GO:0004222">
    <property type="term" value="F:metalloendopeptidase activity"/>
    <property type="evidence" value="ECO:0007669"/>
    <property type="project" value="InterPro"/>
</dbReference>
<evidence type="ECO:0000256" key="4">
    <source>
        <dbReference type="ARBA" id="ARBA00022801"/>
    </source>
</evidence>
<dbReference type="InterPro" id="IPR036375">
    <property type="entry name" value="Hemopexin-like_dom_sf"/>
</dbReference>
<feature type="repeat" description="Hemopexin" evidence="8">
    <location>
        <begin position="167"/>
        <end position="211"/>
    </location>
</feature>
<organism evidence="11 12">
    <name type="scientific">Cylicocyclus nassatus</name>
    <name type="common">Nematode worm</name>
    <dbReference type="NCBI Taxonomy" id="53992"/>
    <lineage>
        <taxon>Eukaryota</taxon>
        <taxon>Metazoa</taxon>
        <taxon>Ecdysozoa</taxon>
        <taxon>Nematoda</taxon>
        <taxon>Chromadorea</taxon>
        <taxon>Rhabditida</taxon>
        <taxon>Rhabditina</taxon>
        <taxon>Rhabditomorpha</taxon>
        <taxon>Strongyloidea</taxon>
        <taxon>Strongylidae</taxon>
        <taxon>Cylicocyclus</taxon>
    </lineage>
</organism>
<feature type="region of interest" description="Disordered" evidence="9">
    <location>
        <begin position="121"/>
        <end position="168"/>
    </location>
</feature>
<dbReference type="PANTHER" id="PTHR10201">
    <property type="entry name" value="MATRIX METALLOPROTEINASE"/>
    <property type="match status" value="1"/>
</dbReference>
<dbReference type="SMART" id="SM00120">
    <property type="entry name" value="HX"/>
    <property type="match status" value="4"/>
</dbReference>
<protein>
    <recommendedName>
        <fullName evidence="10">Peptidase M10 metallopeptidase domain-containing protein</fullName>
    </recommendedName>
</protein>